<name>A0A381Q4W4_9ZZZZ</name>
<accession>A0A381Q4W4</accession>
<evidence type="ECO:0000313" key="1">
    <source>
        <dbReference type="EMBL" id="SUZ74375.1"/>
    </source>
</evidence>
<dbReference type="EMBL" id="UINC01001208">
    <property type="protein sequence ID" value="SUZ74375.1"/>
    <property type="molecule type" value="Genomic_DNA"/>
</dbReference>
<sequence length="25" mass="3040">MTMTPKEFFEFAKKNDAKQEMLFVK</sequence>
<dbReference type="AlphaFoldDB" id="A0A381Q4W4"/>
<protein>
    <submittedName>
        <fullName evidence="1">Uncharacterized protein</fullName>
    </submittedName>
</protein>
<gene>
    <name evidence="1" type="ORF">METZ01_LOCUS27229</name>
</gene>
<proteinExistence type="predicted"/>
<reference evidence="1" key="1">
    <citation type="submission" date="2018-05" db="EMBL/GenBank/DDBJ databases">
        <authorList>
            <person name="Lanie J.A."/>
            <person name="Ng W.-L."/>
            <person name="Kazmierczak K.M."/>
            <person name="Andrzejewski T.M."/>
            <person name="Davidsen T.M."/>
            <person name="Wayne K.J."/>
            <person name="Tettelin H."/>
            <person name="Glass J.I."/>
            <person name="Rusch D."/>
            <person name="Podicherti R."/>
            <person name="Tsui H.-C.T."/>
            <person name="Winkler M.E."/>
        </authorList>
    </citation>
    <scope>NUCLEOTIDE SEQUENCE</scope>
</reference>
<organism evidence="1">
    <name type="scientific">marine metagenome</name>
    <dbReference type="NCBI Taxonomy" id="408172"/>
    <lineage>
        <taxon>unclassified sequences</taxon>
        <taxon>metagenomes</taxon>
        <taxon>ecological metagenomes</taxon>
    </lineage>
</organism>